<dbReference type="EMBL" id="CP012332">
    <property type="protein sequence ID" value="AKU92974.1"/>
    <property type="molecule type" value="Genomic_DNA"/>
</dbReference>
<keyword evidence="10 13" id="KW-0472">Membrane</keyword>
<evidence type="ECO:0000256" key="4">
    <source>
        <dbReference type="ARBA" id="ARBA00022538"/>
    </source>
</evidence>
<evidence type="ECO:0000256" key="5">
    <source>
        <dbReference type="ARBA" id="ARBA00022692"/>
    </source>
</evidence>
<comment type="similarity">
    <text evidence="2">Belongs to the TMEM175 family.</text>
</comment>
<evidence type="ECO:0000256" key="6">
    <source>
        <dbReference type="ARBA" id="ARBA00022826"/>
    </source>
</evidence>
<feature type="transmembrane region" description="Helical" evidence="13">
    <location>
        <begin position="12"/>
        <end position="29"/>
    </location>
</feature>
<sequence>MDKSRLEAFSDGFLAIIITVTVLELRPPVGDEPSLLGALLPVFLSYLLSFIFLAIAWKNHHHMLYLTRDVSEAILWANLNFLFWLSLIPFTTGWMGANHFSATPTAVYGVVLLMAAIAYWILERVIIASQGRRSVLKAAVGREWKLVLSVILYVAGIVLAFVSHWIAQAIYFLVAMLWLVPDRRIDRMIIEADRRRAESSRTHEE</sequence>
<keyword evidence="4" id="KW-0633">Potassium transport</keyword>
<keyword evidence="7" id="KW-0630">Potassium</keyword>
<keyword evidence="8 13" id="KW-1133">Transmembrane helix</keyword>
<evidence type="ECO:0000256" key="3">
    <source>
        <dbReference type="ARBA" id="ARBA00022448"/>
    </source>
</evidence>
<keyword evidence="3" id="KW-0813">Transport</keyword>
<keyword evidence="15" id="KW-1185">Reference proteome</keyword>
<evidence type="ECO:0000313" key="15">
    <source>
        <dbReference type="Proteomes" id="UP000055590"/>
    </source>
</evidence>
<evidence type="ECO:0000256" key="9">
    <source>
        <dbReference type="ARBA" id="ARBA00023065"/>
    </source>
</evidence>
<protein>
    <submittedName>
        <fullName evidence="14">Integral membrane protein</fullName>
    </submittedName>
</protein>
<comment type="subcellular location">
    <subcellularLocation>
        <location evidence="1">Membrane</location>
        <topology evidence="1">Multi-pass membrane protein</topology>
    </subcellularLocation>
</comment>
<reference evidence="14 15" key="1">
    <citation type="submission" date="2015-08" db="EMBL/GenBank/DDBJ databases">
        <authorList>
            <person name="Babu N.S."/>
            <person name="Beckwith C.J."/>
            <person name="Beseler K.G."/>
            <person name="Brison A."/>
            <person name="Carone J.V."/>
            <person name="Caskin T.P."/>
            <person name="Diamond M."/>
            <person name="Durham M.E."/>
            <person name="Foxe J.M."/>
            <person name="Go M."/>
            <person name="Henderson B.A."/>
            <person name="Jones I.B."/>
            <person name="McGettigan J.A."/>
            <person name="Micheletti S.J."/>
            <person name="Nasrallah M.E."/>
            <person name="Ortiz D."/>
            <person name="Piller C.R."/>
            <person name="Privatt S.R."/>
            <person name="Schneider S.L."/>
            <person name="Sharp S."/>
            <person name="Smith T.C."/>
            <person name="Stanton J.D."/>
            <person name="Ullery H.E."/>
            <person name="Wilson R.J."/>
            <person name="Serrano M.G."/>
            <person name="Buck G."/>
            <person name="Lee V."/>
            <person name="Wang Y."/>
            <person name="Carvalho R."/>
            <person name="Voegtly L."/>
            <person name="Shi R."/>
            <person name="Duckworth R."/>
            <person name="Johnson A."/>
            <person name="Loviza R."/>
            <person name="Walstead R."/>
            <person name="Shah Z."/>
            <person name="Kiflezghi M."/>
            <person name="Wade K."/>
            <person name="Ball S.L."/>
            <person name="Bradley K.W."/>
            <person name="Asai D.J."/>
            <person name="Bowman C.A."/>
            <person name="Russell D.A."/>
            <person name="Pope W.H."/>
            <person name="Jacobs-Sera D."/>
            <person name="Hendrix R.W."/>
            <person name="Hatfull G.F."/>
        </authorList>
    </citation>
    <scope>NUCLEOTIDE SEQUENCE [LARGE SCALE GENOMIC DNA]</scope>
    <source>
        <strain evidence="14 15">DSM 27710</strain>
    </source>
</reference>
<dbReference type="AlphaFoldDB" id="A0A0K1PIN6"/>
<dbReference type="GO" id="GO:0005267">
    <property type="term" value="F:potassium channel activity"/>
    <property type="evidence" value="ECO:0007669"/>
    <property type="project" value="UniProtKB-KW"/>
</dbReference>
<feature type="transmembrane region" description="Helical" evidence="13">
    <location>
        <begin position="35"/>
        <end position="57"/>
    </location>
</feature>
<evidence type="ECO:0000256" key="13">
    <source>
        <dbReference type="SAM" id="Phobius"/>
    </source>
</evidence>
<dbReference type="OrthoDB" id="7626281at2"/>
<feature type="transmembrane region" description="Helical" evidence="13">
    <location>
        <begin position="73"/>
        <end position="94"/>
    </location>
</feature>
<evidence type="ECO:0000256" key="12">
    <source>
        <dbReference type="ARBA" id="ARBA00034430"/>
    </source>
</evidence>
<proteinExistence type="inferred from homology"/>
<comment type="catalytic activity">
    <reaction evidence="12">
        <text>K(+)(in) = K(+)(out)</text>
        <dbReference type="Rhea" id="RHEA:29463"/>
        <dbReference type="ChEBI" id="CHEBI:29103"/>
    </reaction>
</comment>
<dbReference type="PATRIC" id="fig|1391653.3.peg.3511"/>
<evidence type="ECO:0000313" key="14">
    <source>
        <dbReference type="EMBL" id="AKU92974.1"/>
    </source>
</evidence>
<dbReference type="Proteomes" id="UP000055590">
    <property type="component" value="Chromosome"/>
</dbReference>
<dbReference type="GO" id="GO:0016020">
    <property type="term" value="C:membrane"/>
    <property type="evidence" value="ECO:0007669"/>
    <property type="project" value="UniProtKB-SubCell"/>
</dbReference>
<evidence type="ECO:0000256" key="7">
    <source>
        <dbReference type="ARBA" id="ARBA00022958"/>
    </source>
</evidence>
<evidence type="ECO:0000256" key="8">
    <source>
        <dbReference type="ARBA" id="ARBA00022989"/>
    </source>
</evidence>
<feature type="transmembrane region" description="Helical" evidence="13">
    <location>
        <begin position="106"/>
        <end position="126"/>
    </location>
</feature>
<gene>
    <name evidence="14" type="ORF">AKJ08_3361</name>
</gene>
<dbReference type="GO" id="GO:0015252">
    <property type="term" value="F:proton channel activity"/>
    <property type="evidence" value="ECO:0007669"/>
    <property type="project" value="InterPro"/>
</dbReference>
<dbReference type="InterPro" id="IPR010617">
    <property type="entry name" value="TMEM175-like"/>
</dbReference>
<evidence type="ECO:0000256" key="2">
    <source>
        <dbReference type="ARBA" id="ARBA00006920"/>
    </source>
</evidence>
<name>A0A0K1PIN6_9BACT</name>
<keyword evidence="6" id="KW-0631">Potassium channel</keyword>
<keyword evidence="11" id="KW-0407">Ion channel</keyword>
<keyword evidence="9" id="KW-0406">Ion transport</keyword>
<accession>A0A0K1PIN6</accession>
<evidence type="ECO:0000256" key="10">
    <source>
        <dbReference type="ARBA" id="ARBA00023136"/>
    </source>
</evidence>
<feature type="transmembrane region" description="Helical" evidence="13">
    <location>
        <begin position="146"/>
        <end position="179"/>
    </location>
</feature>
<organism evidence="14 15">
    <name type="scientific">Vulgatibacter incomptus</name>
    <dbReference type="NCBI Taxonomy" id="1391653"/>
    <lineage>
        <taxon>Bacteria</taxon>
        <taxon>Pseudomonadati</taxon>
        <taxon>Myxococcota</taxon>
        <taxon>Myxococcia</taxon>
        <taxon>Myxococcales</taxon>
        <taxon>Cystobacterineae</taxon>
        <taxon>Vulgatibacteraceae</taxon>
        <taxon>Vulgatibacter</taxon>
    </lineage>
</organism>
<evidence type="ECO:0000256" key="1">
    <source>
        <dbReference type="ARBA" id="ARBA00004141"/>
    </source>
</evidence>
<dbReference type="RefSeq" id="WP_050727058.1">
    <property type="nucleotide sequence ID" value="NZ_CP012332.1"/>
</dbReference>
<dbReference type="Pfam" id="PF06736">
    <property type="entry name" value="TMEM175"/>
    <property type="match status" value="1"/>
</dbReference>
<evidence type="ECO:0000256" key="11">
    <source>
        <dbReference type="ARBA" id="ARBA00023303"/>
    </source>
</evidence>
<keyword evidence="5 13" id="KW-0812">Transmembrane</keyword>
<dbReference type="KEGG" id="vin:AKJ08_3361"/>